<organism evidence="2 3">
    <name type="scientific">Ramazzottius varieornatus</name>
    <name type="common">Water bear</name>
    <name type="synonym">Tardigrade</name>
    <dbReference type="NCBI Taxonomy" id="947166"/>
    <lineage>
        <taxon>Eukaryota</taxon>
        <taxon>Metazoa</taxon>
        <taxon>Ecdysozoa</taxon>
        <taxon>Tardigrada</taxon>
        <taxon>Eutardigrada</taxon>
        <taxon>Parachela</taxon>
        <taxon>Hypsibioidea</taxon>
        <taxon>Ramazzottiidae</taxon>
        <taxon>Ramazzottius</taxon>
    </lineage>
</organism>
<accession>A0A1D1UDV7</accession>
<keyword evidence="3" id="KW-1185">Reference proteome</keyword>
<dbReference type="EMBL" id="BDGG01000001">
    <property type="protein sequence ID" value="GAU87969.1"/>
    <property type="molecule type" value="Genomic_DNA"/>
</dbReference>
<reference evidence="2 3" key="1">
    <citation type="journal article" date="2016" name="Nat. Commun.">
        <title>Extremotolerant tardigrade genome and improved radiotolerance of human cultured cells by tardigrade-unique protein.</title>
        <authorList>
            <person name="Hashimoto T."/>
            <person name="Horikawa D.D."/>
            <person name="Saito Y."/>
            <person name="Kuwahara H."/>
            <person name="Kozuka-Hata H."/>
            <person name="Shin-I T."/>
            <person name="Minakuchi Y."/>
            <person name="Ohishi K."/>
            <person name="Motoyama A."/>
            <person name="Aizu T."/>
            <person name="Enomoto A."/>
            <person name="Kondo K."/>
            <person name="Tanaka S."/>
            <person name="Hara Y."/>
            <person name="Koshikawa S."/>
            <person name="Sagara H."/>
            <person name="Miura T."/>
            <person name="Yokobori S."/>
            <person name="Miyagawa K."/>
            <person name="Suzuki Y."/>
            <person name="Kubo T."/>
            <person name="Oyama M."/>
            <person name="Kohara Y."/>
            <person name="Fujiyama A."/>
            <person name="Arakawa K."/>
            <person name="Katayama T."/>
            <person name="Toyoda A."/>
            <person name="Kunieda T."/>
        </authorList>
    </citation>
    <scope>NUCLEOTIDE SEQUENCE [LARGE SCALE GENOMIC DNA]</scope>
    <source>
        <strain evidence="2 3">YOKOZUNA-1</strain>
    </source>
</reference>
<evidence type="ECO:0000256" key="1">
    <source>
        <dbReference type="SAM" id="Phobius"/>
    </source>
</evidence>
<gene>
    <name evidence="2" type="primary">RvY_00746-1</name>
    <name evidence="2" type="synonym">RvY_00746.1</name>
    <name evidence="2" type="ORF">RvY_00746</name>
</gene>
<dbReference type="Proteomes" id="UP000186922">
    <property type="component" value="Unassembled WGS sequence"/>
</dbReference>
<dbReference type="AlphaFoldDB" id="A0A1D1UDV7"/>
<protein>
    <submittedName>
        <fullName evidence="2">Uncharacterized protein</fullName>
    </submittedName>
</protein>
<sequence length="172" mass="19704">MVLIAFGVRSPVCRIRSWKNVVTAVLIPTCAIFICVLIILLSRKYDAFGIHDDRGKCVSRLRSSLNDKKLLAVLNETIEEGAKKLPEICRTYEKSLKLLSGVINDCPRLSVYASNEFLDGRTTRDLLQGMVDDICKNDLPKQQRWALEFARCYDKALWEYCKKNSPRRSKCE</sequence>
<keyword evidence="1" id="KW-0812">Transmembrane</keyword>
<comment type="caution">
    <text evidence="2">The sequence shown here is derived from an EMBL/GenBank/DDBJ whole genome shotgun (WGS) entry which is preliminary data.</text>
</comment>
<evidence type="ECO:0000313" key="2">
    <source>
        <dbReference type="EMBL" id="GAU87969.1"/>
    </source>
</evidence>
<feature type="transmembrane region" description="Helical" evidence="1">
    <location>
        <begin position="20"/>
        <end position="41"/>
    </location>
</feature>
<keyword evidence="1" id="KW-1133">Transmembrane helix</keyword>
<keyword evidence="1" id="KW-0472">Membrane</keyword>
<name>A0A1D1UDV7_RAMVA</name>
<proteinExistence type="predicted"/>
<evidence type="ECO:0000313" key="3">
    <source>
        <dbReference type="Proteomes" id="UP000186922"/>
    </source>
</evidence>